<dbReference type="EMBL" id="ML986585">
    <property type="protein sequence ID" value="KAF2268723.1"/>
    <property type="molecule type" value="Genomic_DNA"/>
</dbReference>
<accession>A0A9P4N795</accession>
<reference evidence="3" key="1">
    <citation type="journal article" date="2020" name="Stud. Mycol.">
        <title>101 Dothideomycetes genomes: A test case for predicting lifestyles and emergence of pathogens.</title>
        <authorList>
            <person name="Haridas S."/>
            <person name="Albert R."/>
            <person name="Binder M."/>
            <person name="Bloem J."/>
            <person name="LaButti K."/>
            <person name="Salamov A."/>
            <person name="Andreopoulos B."/>
            <person name="Baker S."/>
            <person name="Barry K."/>
            <person name="Bills G."/>
            <person name="Bluhm B."/>
            <person name="Cannon C."/>
            <person name="Castanera R."/>
            <person name="Culley D."/>
            <person name="Daum C."/>
            <person name="Ezra D."/>
            <person name="Gonzalez J."/>
            <person name="Henrissat B."/>
            <person name="Kuo A."/>
            <person name="Liang C."/>
            <person name="Lipzen A."/>
            <person name="Lutzoni F."/>
            <person name="Magnuson J."/>
            <person name="Mondo S."/>
            <person name="Nolan M."/>
            <person name="Ohm R."/>
            <person name="Pangilinan J."/>
            <person name="Park H.-J."/>
            <person name="Ramirez L."/>
            <person name="Alfaro M."/>
            <person name="Sun H."/>
            <person name="Tritt A."/>
            <person name="Yoshinaga Y."/>
            <person name="Zwiers L.-H."/>
            <person name="Turgeon B."/>
            <person name="Goodwin S."/>
            <person name="Spatafora J."/>
            <person name="Crous P."/>
            <person name="Grigoriev I."/>
        </authorList>
    </citation>
    <scope>NUCLEOTIDE SEQUENCE [LARGE SCALE GENOMIC DNA]</scope>
    <source>
        <strain evidence="3">CBS 304.66</strain>
    </source>
</reference>
<evidence type="ECO:0000256" key="1">
    <source>
        <dbReference type="SAM" id="MobiDB-lite"/>
    </source>
</evidence>
<proteinExistence type="predicted"/>
<name>A0A9P4N795_9PLEO</name>
<dbReference type="Proteomes" id="UP000800093">
    <property type="component" value="Unassembled WGS sequence"/>
</dbReference>
<comment type="caution">
    <text evidence="2">The sequence shown here is derived from an EMBL/GenBank/DDBJ whole genome shotgun (WGS) entry which is preliminary data.</text>
</comment>
<gene>
    <name evidence="2" type="ORF">CC78DRAFT_575705</name>
</gene>
<organism evidence="2 3">
    <name type="scientific">Lojkania enalia</name>
    <dbReference type="NCBI Taxonomy" id="147567"/>
    <lineage>
        <taxon>Eukaryota</taxon>
        <taxon>Fungi</taxon>
        <taxon>Dikarya</taxon>
        <taxon>Ascomycota</taxon>
        <taxon>Pezizomycotina</taxon>
        <taxon>Dothideomycetes</taxon>
        <taxon>Pleosporomycetidae</taxon>
        <taxon>Pleosporales</taxon>
        <taxon>Pleosporales incertae sedis</taxon>
        <taxon>Lojkania</taxon>
    </lineage>
</organism>
<sequence>MNRVGETFLHRGHNKSVIFQLAAGSWFGYYERQEAPPLWLGLDPTSATVQVDSDEDQQGNNRQKHVKDQSSDSEQWDCGNWGDDWLDNEA</sequence>
<keyword evidence="3" id="KW-1185">Reference proteome</keyword>
<protein>
    <submittedName>
        <fullName evidence="2">Uncharacterized protein</fullName>
    </submittedName>
</protein>
<evidence type="ECO:0000313" key="3">
    <source>
        <dbReference type="Proteomes" id="UP000800093"/>
    </source>
</evidence>
<feature type="region of interest" description="Disordered" evidence="1">
    <location>
        <begin position="49"/>
        <end position="90"/>
    </location>
</feature>
<dbReference type="AlphaFoldDB" id="A0A9P4N795"/>
<evidence type="ECO:0000313" key="2">
    <source>
        <dbReference type="EMBL" id="KAF2268723.1"/>
    </source>
</evidence>